<dbReference type="HAMAP" id="MF_00644">
    <property type="entry name" value="PSII_PsbZ"/>
    <property type="match status" value="1"/>
</dbReference>
<dbReference type="AlphaFoldDB" id="A0A7U3TJJ5"/>
<evidence type="ECO:0000256" key="13">
    <source>
        <dbReference type="RuleBase" id="RU003472"/>
    </source>
</evidence>
<evidence type="ECO:0000256" key="6">
    <source>
        <dbReference type="ARBA" id="ARBA00022692"/>
    </source>
</evidence>
<evidence type="ECO:0000256" key="8">
    <source>
        <dbReference type="ARBA" id="ARBA00023078"/>
    </source>
</evidence>
<feature type="chain" id="PRO_5032719095" description="Photosystem II reaction center protein Z" evidence="15">
    <location>
        <begin position="23"/>
        <end position="62"/>
    </location>
</feature>
<keyword evidence="8 12" id="KW-0793">Thylakoid</keyword>
<dbReference type="EMBL" id="MN427927">
    <property type="protein sequence ID" value="QQP17280.1"/>
    <property type="molecule type" value="Genomic_DNA"/>
</dbReference>
<comment type="similarity">
    <text evidence="2 12 13">Belongs to the PsbZ family.</text>
</comment>
<evidence type="ECO:0000256" key="7">
    <source>
        <dbReference type="ARBA" id="ARBA00022989"/>
    </source>
</evidence>
<keyword evidence="10 12" id="KW-0604">Photosystem II</keyword>
<evidence type="ECO:0000256" key="14">
    <source>
        <dbReference type="SAM" id="Phobius"/>
    </source>
</evidence>
<comment type="subcellular location">
    <subcellularLocation>
        <location evidence="1">Membrane</location>
        <topology evidence="1">Multi-pass membrane protein</topology>
    </subcellularLocation>
    <subcellularLocation>
        <location evidence="12">Plastid</location>
        <location evidence="12">Chloroplast thylakoid membrane</location>
        <topology evidence="12">Multi-pass membrane protein</topology>
    </subcellularLocation>
</comment>
<reference evidence="16" key="1">
    <citation type="journal article" date="2020" name="Mol. Phylogenet. Evol.">
        <title>Plastome-based phylogenomics resolves the placement of the sanguinolenta group in the spikemoss of lycophyte (Selaginellaceae).</title>
        <authorList>
            <person name="Zhang H.-R."/>
            <person name="Wei R."/>
            <person name="Xiang Q.-P."/>
            <person name="Zhang X.-C."/>
        </authorList>
    </citation>
    <scope>NUCLEOTIDE SEQUENCE</scope>
</reference>
<keyword evidence="16" id="KW-0934">Plastid</keyword>
<keyword evidence="4 12" id="KW-0674">Reaction center</keyword>
<dbReference type="GO" id="GO:0009535">
    <property type="term" value="C:chloroplast thylakoid membrane"/>
    <property type="evidence" value="ECO:0007669"/>
    <property type="project" value="UniProtKB-SubCell"/>
</dbReference>
<evidence type="ECO:0000256" key="9">
    <source>
        <dbReference type="ARBA" id="ARBA00023136"/>
    </source>
</evidence>
<sequence>MTIALQLAVSALIAVPIAPVIGVPVVIASPGDWSSGKNAVFLGASPWISLVSLVGIPNSFVS</sequence>
<dbReference type="PANTHER" id="PTHR34971">
    <property type="entry name" value="PHOTOSYSTEM II REACTION CENTER PROTEIN Z"/>
    <property type="match status" value="1"/>
</dbReference>
<evidence type="ECO:0000256" key="1">
    <source>
        <dbReference type="ARBA" id="ARBA00004141"/>
    </source>
</evidence>
<comment type="function">
    <text evidence="12">May control the interaction of photosystem II (PSII) cores with the light-harvesting antenna, regulates electron flow through the 2 photosystem reaction centers. PSII is a light-driven water plastoquinone oxidoreductase, using light energy to abstract electrons from H(2)O, generating a proton gradient subsequently used for ATP formation.</text>
</comment>
<evidence type="ECO:0000256" key="10">
    <source>
        <dbReference type="ARBA" id="ARBA00023276"/>
    </source>
</evidence>
<evidence type="ECO:0000256" key="15">
    <source>
        <dbReference type="SAM" id="SignalP"/>
    </source>
</evidence>
<feature type="signal peptide" evidence="15">
    <location>
        <begin position="1"/>
        <end position="22"/>
    </location>
</feature>
<evidence type="ECO:0000256" key="11">
    <source>
        <dbReference type="ARBA" id="ARBA00038734"/>
    </source>
</evidence>
<gene>
    <name evidence="12 16" type="primary">psbZ</name>
</gene>
<dbReference type="PANTHER" id="PTHR34971:SF2">
    <property type="entry name" value="PHOTOSYSTEM II REACTION CENTER PROTEIN Z"/>
    <property type="match status" value="1"/>
</dbReference>
<evidence type="ECO:0000256" key="2">
    <source>
        <dbReference type="ARBA" id="ARBA00008367"/>
    </source>
</evidence>
<evidence type="ECO:0000313" key="16">
    <source>
        <dbReference type="EMBL" id="QQP17280.1"/>
    </source>
</evidence>
<keyword evidence="7 12" id="KW-1133">Transmembrane helix</keyword>
<comment type="function">
    <text evidence="13">Controls the interaction of photosystem II (PSII) cores with the light-harvesting antenna, regulates electron flow through the 2 photosystem reaction centers. PSII is a light-driven water plastoquinone oxidoreductase, using light energy to abstract electrons from H(2)O, generating a proton gradient subsequently used for ATP formation.</text>
</comment>
<feature type="transmembrane region" description="Helical" evidence="14">
    <location>
        <begin position="38"/>
        <end position="56"/>
    </location>
</feature>
<dbReference type="Pfam" id="PF01737">
    <property type="entry name" value="Ycf9"/>
    <property type="match status" value="1"/>
</dbReference>
<dbReference type="GO" id="GO:0042549">
    <property type="term" value="P:photosystem II stabilization"/>
    <property type="evidence" value="ECO:0007669"/>
    <property type="project" value="InterPro"/>
</dbReference>
<keyword evidence="6 12" id="KW-0812">Transmembrane</keyword>
<dbReference type="InterPro" id="IPR002644">
    <property type="entry name" value="PSII_PsbZ"/>
</dbReference>
<protein>
    <recommendedName>
        <fullName evidence="3 12">Photosystem II reaction center protein Z</fullName>
        <shortName evidence="12">PSII-Z</shortName>
    </recommendedName>
</protein>
<dbReference type="InterPro" id="IPR036512">
    <property type="entry name" value="PSII_PsbZ_sf"/>
</dbReference>
<proteinExistence type="inferred from homology"/>
<evidence type="ECO:0000256" key="4">
    <source>
        <dbReference type="ARBA" id="ARBA00022469"/>
    </source>
</evidence>
<dbReference type="NCBIfam" id="TIGR03043">
    <property type="entry name" value="PS_II_psbZ"/>
    <property type="match status" value="1"/>
</dbReference>
<keyword evidence="16" id="KW-0150">Chloroplast</keyword>
<evidence type="ECO:0000256" key="5">
    <source>
        <dbReference type="ARBA" id="ARBA00022531"/>
    </source>
</evidence>
<accession>A0A7U3TJJ5</accession>
<name>A0A7U3TJJ5_9TRAC</name>
<dbReference type="Gene3D" id="1.10.287.740">
    <property type="entry name" value="Photosystem II PsbZ, reaction centre"/>
    <property type="match status" value="1"/>
</dbReference>
<organism evidence="16">
    <name type="scientific">Megaloselaginella exaltata</name>
    <dbReference type="NCBI Taxonomy" id="3140882"/>
    <lineage>
        <taxon>Eukaryota</taxon>
        <taxon>Viridiplantae</taxon>
        <taxon>Streptophyta</taxon>
        <taxon>Embryophyta</taxon>
        <taxon>Tracheophyta</taxon>
        <taxon>Lycopodiopsida</taxon>
        <taxon>Selaginellales</taxon>
        <taxon>Selaginellaceae</taxon>
        <taxon>Gymnogynoideae</taxon>
        <taxon>Megaloselaginella</taxon>
    </lineage>
</organism>
<keyword evidence="9 12" id="KW-0472">Membrane</keyword>
<dbReference type="SUPFAM" id="SSF161055">
    <property type="entry name" value="PsbZ-like"/>
    <property type="match status" value="1"/>
</dbReference>
<geneLocation type="chloroplast" evidence="16"/>
<comment type="subunit">
    <text evidence="11 12">PSII is composed of 1 copy each of membrane proteins PsbA, PsbB, PsbC, PsbD, PsbE, PsbF, PsbH, PsbI, PsbJ, PsbK, PsbL, PsbM, PsbT, PsbY, PsbZ, Psb30/Ycf12, at least 3 peripheral proteins of the oxygen-evolving complex and a large number of cofactors. It forms dimeric complexes.</text>
</comment>
<keyword evidence="5 12" id="KW-0602">Photosynthesis</keyword>
<dbReference type="GO" id="GO:0015979">
    <property type="term" value="P:photosynthesis"/>
    <property type="evidence" value="ECO:0007669"/>
    <property type="project" value="UniProtKB-UniRule"/>
</dbReference>
<evidence type="ECO:0000256" key="12">
    <source>
        <dbReference type="HAMAP-Rule" id="MF_00644"/>
    </source>
</evidence>
<dbReference type="GO" id="GO:0009539">
    <property type="term" value="C:photosystem II reaction center"/>
    <property type="evidence" value="ECO:0007669"/>
    <property type="project" value="InterPro"/>
</dbReference>
<evidence type="ECO:0000256" key="3">
    <source>
        <dbReference type="ARBA" id="ARBA00021665"/>
    </source>
</evidence>
<keyword evidence="15" id="KW-0732">Signal</keyword>